<name>A0A380FVG2_9STAP</name>
<evidence type="ECO:0000313" key="4">
    <source>
        <dbReference type="EMBL" id="TGE17122.1"/>
    </source>
</evidence>
<sequence length="275" mass="30680">MSLINKSLKIIGVIILTFILTVVAQNIAILWHLINLYSFETVLHAITYVVLTFAFVKLVINKLLKDNLANYRINKVQFNKSYIIIGLLIPLIIFLIFICIVPGHFEVTQTKNVTEYLEMLFEIVVLGGICAPIAEELTVRGLLMGYIERKTNITVAIIITSILFASVHLFNGWMSGVSLILLLTSGTIAGILYGLTAYKFNSIWASAFLHICWNMADLLHVTTHNENYGVIQYITKTKNILITGGDYGNSASVISVVIFLIAIFVLLKIPRANSQ</sequence>
<keyword evidence="4" id="KW-0378">Hydrolase</keyword>
<dbReference type="Pfam" id="PF02517">
    <property type="entry name" value="Rce1-like"/>
    <property type="match status" value="1"/>
</dbReference>
<evidence type="ECO:0000313" key="5">
    <source>
        <dbReference type="Proteomes" id="UP000254047"/>
    </source>
</evidence>
<dbReference type="PANTHER" id="PTHR39430">
    <property type="entry name" value="MEMBRANE-ASSOCIATED PROTEASE-RELATED"/>
    <property type="match status" value="1"/>
</dbReference>
<organism evidence="3 5">
    <name type="scientific">Staphylococcus petrasii</name>
    <dbReference type="NCBI Taxonomy" id="1276936"/>
    <lineage>
        <taxon>Bacteria</taxon>
        <taxon>Bacillati</taxon>
        <taxon>Bacillota</taxon>
        <taxon>Bacilli</taxon>
        <taxon>Bacillales</taxon>
        <taxon>Staphylococcaceae</taxon>
        <taxon>Staphylococcus</taxon>
    </lineage>
</organism>
<keyword evidence="1" id="KW-0812">Transmembrane</keyword>
<dbReference type="EMBL" id="UHDO01000001">
    <property type="protein sequence ID" value="SUM42705.1"/>
    <property type="molecule type" value="Genomic_DNA"/>
</dbReference>
<keyword evidence="3" id="KW-0645">Protease</keyword>
<dbReference type="RefSeq" id="WP_103297342.1">
    <property type="nucleotide sequence ID" value="NZ_PPQT01000019.1"/>
</dbReference>
<feature type="domain" description="CAAX prenyl protease 2/Lysostaphin resistance protein A-like" evidence="2">
    <location>
        <begin position="123"/>
        <end position="215"/>
    </location>
</feature>
<protein>
    <submittedName>
        <fullName evidence="3">CAAX amino terminal protease family protein</fullName>
    </submittedName>
    <submittedName>
        <fullName evidence="4">CPBP family intramembrane metalloprotease</fullName>
    </submittedName>
</protein>
<feature type="transmembrane region" description="Helical" evidence="1">
    <location>
        <begin position="41"/>
        <end position="60"/>
    </location>
</feature>
<accession>A0A380FVG2</accession>
<dbReference type="GO" id="GO:0080120">
    <property type="term" value="P:CAAX-box protein maturation"/>
    <property type="evidence" value="ECO:0007669"/>
    <property type="project" value="UniProtKB-ARBA"/>
</dbReference>
<evidence type="ECO:0000313" key="6">
    <source>
        <dbReference type="Proteomes" id="UP000297598"/>
    </source>
</evidence>
<dbReference type="Proteomes" id="UP000254047">
    <property type="component" value="Unassembled WGS sequence"/>
</dbReference>
<dbReference type="GO" id="GO:0008237">
    <property type="term" value="F:metallopeptidase activity"/>
    <property type="evidence" value="ECO:0007669"/>
    <property type="project" value="UniProtKB-KW"/>
</dbReference>
<dbReference type="OrthoDB" id="324900at2"/>
<evidence type="ECO:0000313" key="3">
    <source>
        <dbReference type="EMBL" id="SUM42705.1"/>
    </source>
</evidence>
<dbReference type="GO" id="GO:0006508">
    <property type="term" value="P:proteolysis"/>
    <property type="evidence" value="ECO:0007669"/>
    <property type="project" value="UniProtKB-KW"/>
</dbReference>
<dbReference type="PANTHER" id="PTHR39430:SF1">
    <property type="entry name" value="PROTEASE"/>
    <property type="match status" value="1"/>
</dbReference>
<dbReference type="Proteomes" id="UP000297598">
    <property type="component" value="Unassembled WGS sequence"/>
</dbReference>
<dbReference type="AlphaFoldDB" id="A0A380FVG2"/>
<dbReference type="EMBL" id="SRLS01000010">
    <property type="protein sequence ID" value="TGE17122.1"/>
    <property type="molecule type" value="Genomic_DNA"/>
</dbReference>
<reference evidence="4 6" key="2">
    <citation type="submission" date="2019-04" db="EMBL/GenBank/DDBJ databases">
        <title>Genomic characterization of Staphylococcus petrasii strains.</title>
        <authorList>
            <person name="Vrbovska V."/>
            <person name="Kovarovic V."/>
            <person name="Maslanova I."/>
            <person name="Indrakova A."/>
            <person name="Petras P."/>
            <person name="Sedo O."/>
            <person name="Svec P."/>
            <person name="Fisarova L."/>
            <person name="Sedlacek I."/>
            <person name="Doskar J."/>
            <person name="Pantucek R."/>
        </authorList>
    </citation>
    <scope>NUCLEOTIDE SEQUENCE [LARGE SCALE GENOMIC DNA]</scope>
    <source>
        <strain evidence="4 6">P5404</strain>
    </source>
</reference>
<gene>
    <name evidence="4" type="ORF">BJR09_07680</name>
    <name evidence="3" type="ORF">NCTC13830_00227</name>
</gene>
<proteinExistence type="predicted"/>
<dbReference type="GO" id="GO:0004175">
    <property type="term" value="F:endopeptidase activity"/>
    <property type="evidence" value="ECO:0007669"/>
    <property type="project" value="UniProtKB-ARBA"/>
</dbReference>
<feature type="transmembrane region" description="Helical" evidence="1">
    <location>
        <begin position="81"/>
        <end position="105"/>
    </location>
</feature>
<reference evidence="3 5" key="1">
    <citation type="submission" date="2018-06" db="EMBL/GenBank/DDBJ databases">
        <authorList>
            <consortium name="Pathogen Informatics"/>
            <person name="Doyle S."/>
        </authorList>
    </citation>
    <scope>NUCLEOTIDE SEQUENCE [LARGE SCALE GENOMIC DNA]</scope>
    <source>
        <strain evidence="3 5">NCTC13830</strain>
    </source>
</reference>
<feature type="transmembrane region" description="Helical" evidence="1">
    <location>
        <begin position="151"/>
        <end position="170"/>
    </location>
</feature>
<keyword evidence="6" id="KW-1185">Reference proteome</keyword>
<feature type="transmembrane region" description="Helical" evidence="1">
    <location>
        <begin position="176"/>
        <end position="195"/>
    </location>
</feature>
<keyword evidence="4" id="KW-0482">Metalloprotease</keyword>
<evidence type="ECO:0000259" key="2">
    <source>
        <dbReference type="Pfam" id="PF02517"/>
    </source>
</evidence>
<keyword evidence="1" id="KW-1133">Transmembrane helix</keyword>
<dbReference type="InterPro" id="IPR003675">
    <property type="entry name" value="Rce1/LyrA-like_dom"/>
</dbReference>
<feature type="transmembrane region" description="Helical" evidence="1">
    <location>
        <begin position="12"/>
        <end position="35"/>
    </location>
</feature>
<evidence type="ECO:0000256" key="1">
    <source>
        <dbReference type="SAM" id="Phobius"/>
    </source>
</evidence>
<keyword evidence="1" id="KW-0472">Membrane</keyword>
<feature type="transmembrane region" description="Helical" evidence="1">
    <location>
        <begin position="247"/>
        <end position="267"/>
    </location>
</feature>